<feature type="non-terminal residue" evidence="2">
    <location>
        <position position="219"/>
    </location>
</feature>
<feature type="chain" id="PRO_5013695020" evidence="1">
    <location>
        <begin position="30"/>
        <end position="219"/>
    </location>
</feature>
<dbReference type="OrthoDB" id="5873772at2759"/>
<proteinExistence type="predicted"/>
<dbReference type="EMBL" id="KZ349133">
    <property type="protein sequence ID" value="PIO65288.1"/>
    <property type="molecule type" value="Genomic_DNA"/>
</dbReference>
<dbReference type="Proteomes" id="UP000230423">
    <property type="component" value="Unassembled WGS sequence"/>
</dbReference>
<protein>
    <submittedName>
        <fullName evidence="2">Uncharacterized protein</fullName>
    </submittedName>
</protein>
<accession>A0A2G9U573</accession>
<keyword evidence="1" id="KW-0732">Signal</keyword>
<evidence type="ECO:0000313" key="3">
    <source>
        <dbReference type="Proteomes" id="UP000230423"/>
    </source>
</evidence>
<feature type="signal peptide" evidence="1">
    <location>
        <begin position="1"/>
        <end position="29"/>
    </location>
</feature>
<evidence type="ECO:0000256" key="1">
    <source>
        <dbReference type="SAM" id="SignalP"/>
    </source>
</evidence>
<dbReference type="AlphaFoldDB" id="A0A2G9U573"/>
<evidence type="ECO:0000313" key="2">
    <source>
        <dbReference type="EMBL" id="PIO65288.1"/>
    </source>
</evidence>
<keyword evidence="3" id="KW-1185">Reference proteome</keyword>
<sequence>MSSRYDTQPPLIMRLLLGQVVLLLAVCYGLDEKDIPEHLRKNFDGNKLILPVTREYGEEFYASMTTKAFTAVLRSMARERGGNAQSSLRNDKVEGGNSLKHADGRIRQLNGFLAQGVKLVAAATGNVVGNKNVRLLSPRIGNTKRADKEVSLLSPEISLSTDSNNTDSERNALLELLLEVSGATAGMRKALNRMKSEIPQMTKDDVEKTIGKRERQKIE</sequence>
<organism evidence="2 3">
    <name type="scientific">Teladorsagia circumcincta</name>
    <name type="common">Brown stomach worm</name>
    <name type="synonym">Ostertagia circumcincta</name>
    <dbReference type="NCBI Taxonomy" id="45464"/>
    <lineage>
        <taxon>Eukaryota</taxon>
        <taxon>Metazoa</taxon>
        <taxon>Ecdysozoa</taxon>
        <taxon>Nematoda</taxon>
        <taxon>Chromadorea</taxon>
        <taxon>Rhabditida</taxon>
        <taxon>Rhabditina</taxon>
        <taxon>Rhabditomorpha</taxon>
        <taxon>Strongyloidea</taxon>
        <taxon>Trichostrongylidae</taxon>
        <taxon>Teladorsagia</taxon>
    </lineage>
</organism>
<gene>
    <name evidence="2" type="ORF">TELCIR_13050</name>
</gene>
<reference evidence="2 3" key="1">
    <citation type="submission" date="2015-09" db="EMBL/GenBank/DDBJ databases">
        <title>Draft genome of the parasitic nematode Teladorsagia circumcincta isolate WARC Sus (inbred).</title>
        <authorList>
            <person name="Mitreva M."/>
        </authorList>
    </citation>
    <scope>NUCLEOTIDE SEQUENCE [LARGE SCALE GENOMIC DNA]</scope>
    <source>
        <strain evidence="2 3">S</strain>
    </source>
</reference>
<name>A0A2G9U573_TELCI</name>